<gene>
    <name evidence="1" type="ORF">N4264_09670</name>
</gene>
<name>A0ABY6BIN2_9GAMM</name>
<dbReference type="EMBL" id="CP104694">
    <property type="protein sequence ID" value="UXI69873.1"/>
    <property type="molecule type" value="Genomic_DNA"/>
</dbReference>
<dbReference type="Gene3D" id="3.40.50.1820">
    <property type="entry name" value="alpha/beta hydrolase"/>
    <property type="match status" value="1"/>
</dbReference>
<dbReference type="GO" id="GO:0016787">
    <property type="term" value="F:hydrolase activity"/>
    <property type="evidence" value="ECO:0007669"/>
    <property type="project" value="UniProtKB-KW"/>
</dbReference>
<dbReference type="RefSeq" id="WP_261696825.1">
    <property type="nucleotide sequence ID" value="NZ_CP104694.1"/>
</dbReference>
<sequence>MKGHVVLSHGLESGPDGTKVSALAALAECRGWRATRMDYRDLDARGLIACIAPRVERLAAAAAVDEAPTLLVGSSMGAFVSGLASLRRPPLALFLMAVPLRIDGYAQPFDAANVPTTIVHGWNDELCPAADVTGLARARQATVILVPDSHRLASQMAFLAHQFDYFLAAVERNPTATSQRGT</sequence>
<dbReference type="InterPro" id="IPR029058">
    <property type="entry name" value="AB_hydrolase_fold"/>
</dbReference>
<keyword evidence="1" id="KW-0378">Hydrolase</keyword>
<protein>
    <submittedName>
        <fullName evidence="1">Alpha/beta hydrolase</fullName>
    </submittedName>
</protein>
<organism evidence="1 2">
    <name type="scientific">Tahibacter amnicola</name>
    <dbReference type="NCBI Taxonomy" id="2976241"/>
    <lineage>
        <taxon>Bacteria</taxon>
        <taxon>Pseudomonadati</taxon>
        <taxon>Pseudomonadota</taxon>
        <taxon>Gammaproteobacteria</taxon>
        <taxon>Lysobacterales</taxon>
        <taxon>Rhodanobacteraceae</taxon>
        <taxon>Tahibacter</taxon>
    </lineage>
</organism>
<dbReference type="Proteomes" id="UP001064632">
    <property type="component" value="Chromosome"/>
</dbReference>
<dbReference type="SUPFAM" id="SSF53474">
    <property type="entry name" value="alpha/beta-Hydrolases"/>
    <property type="match status" value="1"/>
</dbReference>
<reference evidence="1" key="1">
    <citation type="submission" date="2022-09" db="EMBL/GenBank/DDBJ databases">
        <title>Tahibacter sp. nov., isolated from a fresh water.</title>
        <authorList>
            <person name="Baek J.H."/>
            <person name="Lee J.K."/>
            <person name="Kim J.M."/>
            <person name="Jeon C.O."/>
        </authorList>
    </citation>
    <scope>NUCLEOTIDE SEQUENCE</scope>
    <source>
        <strain evidence="1">W38</strain>
    </source>
</reference>
<evidence type="ECO:0000313" key="1">
    <source>
        <dbReference type="EMBL" id="UXI69873.1"/>
    </source>
</evidence>
<keyword evidence="2" id="KW-1185">Reference proteome</keyword>
<proteinExistence type="predicted"/>
<evidence type="ECO:0000313" key="2">
    <source>
        <dbReference type="Proteomes" id="UP001064632"/>
    </source>
</evidence>
<accession>A0ABY6BIN2</accession>